<name>A0A5J9WW52_9POAL</name>
<dbReference type="AlphaFoldDB" id="A0A5J9WW52"/>
<proteinExistence type="predicted"/>
<accession>A0A5J9WW52</accession>
<dbReference type="Proteomes" id="UP000324897">
    <property type="component" value="Chromosome 6"/>
</dbReference>
<evidence type="ECO:0000313" key="1">
    <source>
        <dbReference type="EMBL" id="TVU51400.1"/>
    </source>
</evidence>
<gene>
    <name evidence="1" type="ORF">EJB05_02829</name>
</gene>
<organism evidence="1 2">
    <name type="scientific">Eragrostis curvula</name>
    <name type="common">weeping love grass</name>
    <dbReference type="NCBI Taxonomy" id="38414"/>
    <lineage>
        <taxon>Eukaryota</taxon>
        <taxon>Viridiplantae</taxon>
        <taxon>Streptophyta</taxon>
        <taxon>Embryophyta</taxon>
        <taxon>Tracheophyta</taxon>
        <taxon>Spermatophyta</taxon>
        <taxon>Magnoliopsida</taxon>
        <taxon>Liliopsida</taxon>
        <taxon>Poales</taxon>
        <taxon>Poaceae</taxon>
        <taxon>PACMAD clade</taxon>
        <taxon>Chloridoideae</taxon>
        <taxon>Eragrostideae</taxon>
        <taxon>Eragrostidinae</taxon>
        <taxon>Eragrostis</taxon>
    </lineage>
</organism>
<dbReference type="EMBL" id="RWGY01000002">
    <property type="protein sequence ID" value="TVU51400.1"/>
    <property type="molecule type" value="Genomic_DNA"/>
</dbReference>
<evidence type="ECO:0000313" key="2">
    <source>
        <dbReference type="Proteomes" id="UP000324897"/>
    </source>
</evidence>
<evidence type="ECO:0008006" key="3">
    <source>
        <dbReference type="Google" id="ProtNLM"/>
    </source>
</evidence>
<dbReference type="Gramene" id="TVU51400">
    <property type="protein sequence ID" value="TVU51400"/>
    <property type="gene ID" value="EJB05_02829"/>
</dbReference>
<reference evidence="1 2" key="1">
    <citation type="journal article" date="2019" name="Sci. Rep.">
        <title>A high-quality genome of Eragrostis curvula grass provides insights into Poaceae evolution and supports new strategies to enhance forage quality.</title>
        <authorList>
            <person name="Carballo J."/>
            <person name="Santos B.A.C.M."/>
            <person name="Zappacosta D."/>
            <person name="Garbus I."/>
            <person name="Selva J.P."/>
            <person name="Gallo C.A."/>
            <person name="Diaz A."/>
            <person name="Albertini E."/>
            <person name="Caccamo M."/>
            <person name="Echenique V."/>
        </authorList>
    </citation>
    <scope>NUCLEOTIDE SEQUENCE [LARGE SCALE GENOMIC DNA]</scope>
    <source>
        <strain evidence="2">cv. Victoria</strain>
        <tissue evidence="1">Leaf</tissue>
    </source>
</reference>
<dbReference type="PANTHER" id="PTHR31264:SF3">
    <property type="entry name" value="OS07G0554100 PROTEIN"/>
    <property type="match status" value="1"/>
</dbReference>
<feature type="non-terminal residue" evidence="1">
    <location>
        <position position="1"/>
    </location>
</feature>
<dbReference type="OrthoDB" id="679977at2759"/>
<dbReference type="PANTHER" id="PTHR31264">
    <property type="entry name" value="OS07G0554500 PROTEIN-RELATED"/>
    <property type="match status" value="1"/>
</dbReference>
<keyword evidence="2" id="KW-1185">Reference proteome</keyword>
<sequence length="156" mass="17157">MLPDLGLCDPVTREFTLLPPVPAGLVASTLIEAQDDNMELFYPFFYPSGCYDEAHFRVICWTLSEAMAAVFVYSSACSSWTHGASAGWAALGLDVEPEDISCVSCWPSYAYGCCYWHAGISDHLIKLDVNTMEISTVALPSDHEDNQDIYLQSALT</sequence>
<protein>
    <recommendedName>
        <fullName evidence="3">F-box associated domain-containing protein</fullName>
    </recommendedName>
</protein>
<comment type="caution">
    <text evidence="1">The sequence shown here is derived from an EMBL/GenBank/DDBJ whole genome shotgun (WGS) entry which is preliminary data.</text>
</comment>